<keyword evidence="2" id="KW-1185">Reference proteome</keyword>
<dbReference type="Proteomes" id="UP000017118">
    <property type="component" value="Chromosome"/>
</dbReference>
<proteinExistence type="predicted"/>
<dbReference type="GeneID" id="79984105"/>
<accession>U5MYD7</accession>
<dbReference type="RefSeq" id="WP_022748394.1">
    <property type="nucleotide sequence ID" value="NC_022571.1"/>
</dbReference>
<organism evidence="1 2">
    <name type="scientific">Clostridium saccharobutylicum DSM 13864</name>
    <dbReference type="NCBI Taxonomy" id="1345695"/>
    <lineage>
        <taxon>Bacteria</taxon>
        <taxon>Bacillati</taxon>
        <taxon>Bacillota</taxon>
        <taxon>Clostridia</taxon>
        <taxon>Eubacteriales</taxon>
        <taxon>Clostridiaceae</taxon>
        <taxon>Clostridium</taxon>
    </lineage>
</organism>
<name>U5MYD7_CLOSA</name>
<dbReference type="HOGENOM" id="CLU_3268186_0_0_9"/>
<dbReference type="KEGG" id="csb:CLSA_c37000"/>
<protein>
    <submittedName>
        <fullName evidence="1">Uncharacterized protein</fullName>
    </submittedName>
</protein>
<evidence type="ECO:0000313" key="1">
    <source>
        <dbReference type="EMBL" id="AGX44661.1"/>
    </source>
</evidence>
<dbReference type="PATRIC" id="fig|1345695.3.peg.3684"/>
<dbReference type="EMBL" id="CP006721">
    <property type="protein sequence ID" value="AGX44661.1"/>
    <property type="molecule type" value="Genomic_DNA"/>
</dbReference>
<reference evidence="1 2" key="1">
    <citation type="journal article" date="2013" name="Genome Announc.">
        <title>Complete Genome Sequence of the Solvent Producer Clostridium saccharobutylicum NCP262 (DSM 13864).</title>
        <authorList>
            <person name="Poehlein A."/>
            <person name="Hartwich K."/>
            <person name="Krabben P."/>
            <person name="Ehrenreich A."/>
            <person name="Liebl W."/>
            <person name="Durre P."/>
            <person name="Gottschalk G."/>
            <person name="Daniel R."/>
        </authorList>
    </citation>
    <scope>NUCLEOTIDE SEQUENCE [LARGE SCALE GENOMIC DNA]</scope>
    <source>
        <strain evidence="1">DSM 13864</strain>
    </source>
</reference>
<gene>
    <name evidence="1" type="ORF">CLSA_c37000</name>
</gene>
<dbReference type="AlphaFoldDB" id="U5MYD7"/>
<evidence type="ECO:0000313" key="2">
    <source>
        <dbReference type="Proteomes" id="UP000017118"/>
    </source>
</evidence>
<sequence>MYTLNDNLCFGCLEIKLDENHRIIKICDYNKNVSELIKINI</sequence>